<dbReference type="GO" id="GO:0016829">
    <property type="term" value="F:lyase activity"/>
    <property type="evidence" value="ECO:0007669"/>
    <property type="project" value="UniProtKB-KW"/>
</dbReference>
<dbReference type="EMBL" id="JASZZN010000004">
    <property type="protein sequence ID" value="MDM4015157.1"/>
    <property type="molecule type" value="Genomic_DNA"/>
</dbReference>
<name>A0ABT7PF97_9BACT</name>
<reference evidence="2 3" key="1">
    <citation type="submission" date="2023-06" db="EMBL/GenBank/DDBJ databases">
        <title>Roseiconus lacunae JC819 isolated from Gulf of Mannar region, Tamil Nadu.</title>
        <authorList>
            <person name="Pk S."/>
            <person name="Ch S."/>
            <person name="Ch V.R."/>
        </authorList>
    </citation>
    <scope>NUCLEOTIDE SEQUENCE [LARGE SCALE GENOMIC DNA]</scope>
    <source>
        <strain evidence="2 3">JC819</strain>
    </source>
</reference>
<dbReference type="SUPFAM" id="SSF81853">
    <property type="entry name" value="Family 10 polysaccharide lyase"/>
    <property type="match status" value="1"/>
</dbReference>
<keyword evidence="2" id="KW-0456">Lyase</keyword>
<keyword evidence="1" id="KW-0732">Signal</keyword>
<accession>A0ABT7PF97</accession>
<dbReference type="Pfam" id="PF09492">
    <property type="entry name" value="Pec_lyase"/>
    <property type="match status" value="1"/>
</dbReference>
<feature type="signal peptide" evidence="1">
    <location>
        <begin position="1"/>
        <end position="24"/>
    </location>
</feature>
<dbReference type="Proteomes" id="UP001239462">
    <property type="component" value="Unassembled WGS sequence"/>
</dbReference>
<feature type="chain" id="PRO_5047295814" evidence="1">
    <location>
        <begin position="25"/>
        <end position="483"/>
    </location>
</feature>
<dbReference type="Gene3D" id="1.50.10.20">
    <property type="match status" value="1"/>
</dbReference>
<evidence type="ECO:0000256" key="1">
    <source>
        <dbReference type="SAM" id="SignalP"/>
    </source>
</evidence>
<organism evidence="2 3">
    <name type="scientific">Roseiconus lacunae</name>
    <dbReference type="NCBI Taxonomy" id="2605694"/>
    <lineage>
        <taxon>Bacteria</taxon>
        <taxon>Pseudomonadati</taxon>
        <taxon>Planctomycetota</taxon>
        <taxon>Planctomycetia</taxon>
        <taxon>Pirellulales</taxon>
        <taxon>Pirellulaceae</taxon>
        <taxon>Roseiconus</taxon>
    </lineage>
</organism>
<dbReference type="RefSeq" id="WP_289162656.1">
    <property type="nucleotide sequence ID" value="NZ_JASZZN010000004.1"/>
</dbReference>
<evidence type="ECO:0000313" key="3">
    <source>
        <dbReference type="Proteomes" id="UP001239462"/>
    </source>
</evidence>
<protein>
    <submittedName>
        <fullName evidence="2">Pectate lyase</fullName>
    </submittedName>
</protein>
<sequence>MKTWLFLLFTLVTLVGTAEFKANAQSGNRDENAAETQLKRQALQTAKKATTFLTEKVSTNGGYLWRYSSDLQLKEGEGVVESETVWVQPPGTPAVGLAFVALFHATGDPQFRDAALAASEALRQGQMHSGGWQASIEFDPERRKKWAYRVESPHRKKKDQSSLDDNKTQSALLFLIRLDEALQFKNELVHHTAEYGLRGLLNNGQFKNGGFPQVWMNEKTSDHLADPVKASYPDDWPRVYPGHQQYWLRYTLNDQLASDTMKVLFEAERIYQKPEFREAAIRLADSLLAAQMPEPQPAWAQQYNAEMQPIWARKFEPPAITTSESFGVINTLMDVYLQTGEKRYLASIPRALDYLKTCELPDGRVARFYELKTNRPLYFDLAYQLTYDDSDMPTHYGFQLGSKVDQLRRRYTKVTETASPQGASLLDSRPKASESKVRAIIASQTDQGIWLNQDGMRYHKSKEPAIDMQEVVTNLQTLAAFLR</sequence>
<gene>
    <name evidence="2" type="ORF">QTN89_06930</name>
</gene>
<dbReference type="InterPro" id="IPR012669">
    <property type="entry name" value="Pectate_lyase"/>
</dbReference>
<proteinExistence type="predicted"/>
<comment type="caution">
    <text evidence="2">The sequence shown here is derived from an EMBL/GenBank/DDBJ whole genome shotgun (WGS) entry which is preliminary data.</text>
</comment>
<evidence type="ECO:0000313" key="2">
    <source>
        <dbReference type="EMBL" id="MDM4015157.1"/>
    </source>
</evidence>
<keyword evidence="3" id="KW-1185">Reference proteome</keyword>